<evidence type="ECO:0000256" key="1">
    <source>
        <dbReference type="SAM" id="MobiDB-lite"/>
    </source>
</evidence>
<accession>A0ABU1WD11</accession>
<organism evidence="3 4">
    <name type="scientific">Lysobacter niastensis</name>
    <dbReference type="NCBI Taxonomy" id="380629"/>
    <lineage>
        <taxon>Bacteria</taxon>
        <taxon>Pseudomonadati</taxon>
        <taxon>Pseudomonadota</taxon>
        <taxon>Gammaproteobacteria</taxon>
        <taxon>Lysobacterales</taxon>
        <taxon>Lysobacteraceae</taxon>
        <taxon>Lysobacter</taxon>
    </lineage>
</organism>
<feature type="transmembrane region" description="Helical" evidence="2">
    <location>
        <begin position="54"/>
        <end position="73"/>
    </location>
</feature>
<protein>
    <recommendedName>
        <fullName evidence="5">Transmembrane protein</fullName>
    </recommendedName>
</protein>
<dbReference type="EMBL" id="JAVDVY010000002">
    <property type="protein sequence ID" value="MDR7135470.1"/>
    <property type="molecule type" value="Genomic_DNA"/>
</dbReference>
<dbReference type="Proteomes" id="UP001251524">
    <property type="component" value="Unassembled WGS sequence"/>
</dbReference>
<keyword evidence="2" id="KW-0812">Transmembrane</keyword>
<dbReference type="RefSeq" id="WP_310063160.1">
    <property type="nucleotide sequence ID" value="NZ_JAVDVY010000002.1"/>
</dbReference>
<feature type="region of interest" description="Disordered" evidence="1">
    <location>
        <begin position="84"/>
        <end position="117"/>
    </location>
</feature>
<evidence type="ECO:0000313" key="3">
    <source>
        <dbReference type="EMBL" id="MDR7135470.1"/>
    </source>
</evidence>
<comment type="caution">
    <text evidence="3">The sequence shown here is derived from an EMBL/GenBank/DDBJ whole genome shotgun (WGS) entry which is preliminary data.</text>
</comment>
<reference evidence="3 4" key="1">
    <citation type="submission" date="2023-07" db="EMBL/GenBank/DDBJ databases">
        <title>Sorghum-associated microbial communities from plants grown in Nebraska, USA.</title>
        <authorList>
            <person name="Schachtman D."/>
        </authorList>
    </citation>
    <scope>NUCLEOTIDE SEQUENCE [LARGE SCALE GENOMIC DNA]</scope>
    <source>
        <strain evidence="3 4">BE198</strain>
    </source>
</reference>
<gene>
    <name evidence="3" type="ORF">J2X06_002679</name>
</gene>
<name>A0ABU1WD11_9GAMM</name>
<evidence type="ECO:0000313" key="4">
    <source>
        <dbReference type="Proteomes" id="UP001251524"/>
    </source>
</evidence>
<keyword evidence="2" id="KW-0472">Membrane</keyword>
<keyword evidence="4" id="KW-1185">Reference proteome</keyword>
<evidence type="ECO:0000256" key="2">
    <source>
        <dbReference type="SAM" id="Phobius"/>
    </source>
</evidence>
<keyword evidence="2" id="KW-1133">Transmembrane helix</keyword>
<proteinExistence type="predicted"/>
<feature type="compositionally biased region" description="Basic and acidic residues" evidence="1">
    <location>
        <begin position="108"/>
        <end position="117"/>
    </location>
</feature>
<evidence type="ECO:0008006" key="5">
    <source>
        <dbReference type="Google" id="ProtNLM"/>
    </source>
</evidence>
<feature type="compositionally biased region" description="Basic residues" evidence="1">
    <location>
        <begin position="91"/>
        <end position="104"/>
    </location>
</feature>
<feature type="transmembrane region" description="Helical" evidence="2">
    <location>
        <begin position="30"/>
        <end position="48"/>
    </location>
</feature>
<sequence length="117" mass="13163">MIPSRRDIAPSLTDRAPIDRTPINPTLEGLLHYVIAIGAVLVVLLPAARGFSDTFGWLPLWLLAMPLSAWWALHRFRLPESTQARTMTVPSRRRRPGTQARRRAMPSSRRDIASRAA</sequence>